<dbReference type="AlphaFoldDB" id="A0AAJ7DV69"/>
<organism evidence="2 3">
    <name type="scientific">Ceratosolen solmsi marchali</name>
    <dbReference type="NCBI Taxonomy" id="326594"/>
    <lineage>
        <taxon>Eukaryota</taxon>
        <taxon>Metazoa</taxon>
        <taxon>Ecdysozoa</taxon>
        <taxon>Arthropoda</taxon>
        <taxon>Hexapoda</taxon>
        <taxon>Insecta</taxon>
        <taxon>Pterygota</taxon>
        <taxon>Neoptera</taxon>
        <taxon>Endopterygota</taxon>
        <taxon>Hymenoptera</taxon>
        <taxon>Apocrita</taxon>
        <taxon>Proctotrupomorpha</taxon>
        <taxon>Chalcidoidea</taxon>
        <taxon>Agaonidae</taxon>
        <taxon>Agaoninae</taxon>
        <taxon>Ceratosolen</taxon>
    </lineage>
</organism>
<protein>
    <submittedName>
        <fullName evidence="3">Uncharacterized protein LOC105361984</fullName>
    </submittedName>
</protein>
<name>A0AAJ7DV69_9HYME</name>
<dbReference type="RefSeq" id="XP_011497612.1">
    <property type="nucleotide sequence ID" value="XM_011499310.1"/>
</dbReference>
<sequence length="185" mass="20663">MADEASAPLSKGYLHACQRAELLGLQTPSEAEWLASEECQREAVETEAHEDAVAQELSENDENMRHISGGLDELNTILSATQKKINKFKTVCGSLGTLLKARVQSQSGSRSDQSTASEQQQEEAQVESETERECEDKPYPVMARKPDLNAKVESHLDKLDSLMKKAENAQYSMKHQTSQMKQFFK</sequence>
<dbReference type="GeneID" id="105361984"/>
<feature type="compositionally biased region" description="Polar residues" evidence="1">
    <location>
        <begin position="103"/>
        <end position="112"/>
    </location>
</feature>
<proteinExistence type="predicted"/>
<evidence type="ECO:0000313" key="3">
    <source>
        <dbReference type="RefSeq" id="XP_011497612.1"/>
    </source>
</evidence>
<gene>
    <name evidence="3" type="primary">LOC105361984</name>
</gene>
<reference evidence="3" key="1">
    <citation type="submission" date="2025-08" db="UniProtKB">
        <authorList>
            <consortium name="RefSeq"/>
        </authorList>
    </citation>
    <scope>IDENTIFICATION</scope>
</reference>
<keyword evidence="2" id="KW-1185">Reference proteome</keyword>
<feature type="region of interest" description="Disordered" evidence="1">
    <location>
        <begin position="102"/>
        <end position="149"/>
    </location>
</feature>
<evidence type="ECO:0000256" key="1">
    <source>
        <dbReference type="SAM" id="MobiDB-lite"/>
    </source>
</evidence>
<accession>A0AAJ7DV69</accession>
<evidence type="ECO:0000313" key="2">
    <source>
        <dbReference type="Proteomes" id="UP000695007"/>
    </source>
</evidence>
<feature type="compositionally biased region" description="Basic and acidic residues" evidence="1">
    <location>
        <begin position="129"/>
        <end position="149"/>
    </location>
</feature>
<dbReference type="Proteomes" id="UP000695007">
    <property type="component" value="Unplaced"/>
</dbReference>
<dbReference type="KEGG" id="csol:105361984"/>
<dbReference type="Gene3D" id="1.20.5.110">
    <property type="match status" value="1"/>
</dbReference>